<proteinExistence type="predicted"/>
<name>A0A402CSN3_9BACT</name>
<organism evidence="1 2">
    <name type="scientific">Capsulimonas corticalis</name>
    <dbReference type="NCBI Taxonomy" id="2219043"/>
    <lineage>
        <taxon>Bacteria</taxon>
        <taxon>Bacillati</taxon>
        <taxon>Armatimonadota</taxon>
        <taxon>Armatimonadia</taxon>
        <taxon>Capsulimonadales</taxon>
        <taxon>Capsulimonadaceae</taxon>
        <taxon>Capsulimonas</taxon>
    </lineage>
</organism>
<evidence type="ECO:0000313" key="1">
    <source>
        <dbReference type="EMBL" id="BDI31018.1"/>
    </source>
</evidence>
<sequence>MKAPYYFAACAALLCLAAQPVLAGPVPLDGPGTTEPGRYTLDIAINSSQVTGSESQTLPAVNLAYGLTNNIEIGTGVAAASVRNSGSSRVTGFGDTTADIKWRFLEETKSAPQIAIDYTVKVPTAGVSNGLGNGKYASTFGLAAAKSYGKYGLGLAASYNLPGTAAAKNSWYYGAALTFQATERTSIGAQIYGASPGAPGARTDMGYVIGLNHTYATDQNFSLQVGKSERGFSDLTVYAGLEFILGKGRHKADPAAK</sequence>
<dbReference type="Pfam" id="PF13557">
    <property type="entry name" value="Phenol_MetA_deg"/>
    <property type="match status" value="1"/>
</dbReference>
<evidence type="ECO:0000313" key="2">
    <source>
        <dbReference type="Proteomes" id="UP000287394"/>
    </source>
</evidence>
<gene>
    <name evidence="1" type="ORF">CCAX7_30690</name>
</gene>
<reference evidence="1 2" key="1">
    <citation type="journal article" date="2019" name="Int. J. Syst. Evol. Microbiol.">
        <title>Capsulimonas corticalis gen. nov., sp. nov., an aerobic capsulated bacterium, of a novel bacterial order, Capsulimonadales ord. nov., of the class Armatimonadia of the phylum Armatimonadetes.</title>
        <authorList>
            <person name="Li J."/>
            <person name="Kudo C."/>
            <person name="Tonouchi A."/>
        </authorList>
    </citation>
    <scope>NUCLEOTIDE SEQUENCE [LARGE SCALE GENOMIC DNA]</scope>
    <source>
        <strain evidence="1 2">AX-7</strain>
    </source>
</reference>
<dbReference type="InterPro" id="IPR025737">
    <property type="entry name" value="FApF"/>
</dbReference>
<dbReference type="RefSeq" id="WP_165864033.1">
    <property type="nucleotide sequence ID" value="NZ_AP025739.1"/>
</dbReference>
<protein>
    <submittedName>
        <fullName evidence="1">Uncharacterized protein</fullName>
    </submittedName>
</protein>
<dbReference type="EMBL" id="AP025739">
    <property type="protein sequence ID" value="BDI31018.1"/>
    <property type="molecule type" value="Genomic_DNA"/>
</dbReference>
<dbReference type="KEGG" id="ccot:CCAX7_30690"/>
<dbReference type="Proteomes" id="UP000287394">
    <property type="component" value="Chromosome"/>
</dbReference>
<keyword evidence="2" id="KW-1185">Reference proteome</keyword>
<dbReference type="AlphaFoldDB" id="A0A402CSN3"/>
<accession>A0A402CSN3</accession>